<accession>W9NTL9</accession>
<proteinExistence type="predicted"/>
<reference evidence="2" key="2">
    <citation type="submission" date="2012-05" db="EMBL/GenBank/DDBJ databases">
        <title>Annotation of the Genome Sequence of Fusarium oxysporum HDV247.</title>
        <authorList>
            <consortium name="The Broad Institute Genomics Platform"/>
            <person name="Ma L.-J."/>
            <person name="Corby-Kistler H."/>
            <person name="Broz K."/>
            <person name="Gale L.R."/>
            <person name="Jonkers W."/>
            <person name="O'Donnell K."/>
            <person name="Ploetz R."/>
            <person name="Steinberg C."/>
            <person name="Schwartz D.C."/>
            <person name="VanEtten H."/>
            <person name="Zhou S."/>
            <person name="Young S.K."/>
            <person name="Zeng Q."/>
            <person name="Gargeya S."/>
            <person name="Fitzgerald M."/>
            <person name="Abouelleil A."/>
            <person name="Alvarado L."/>
            <person name="Chapman S.B."/>
            <person name="Gainer-Dewar J."/>
            <person name="Goldberg J."/>
            <person name="Griggs A."/>
            <person name="Gujja S."/>
            <person name="Hansen M."/>
            <person name="Howarth C."/>
            <person name="Imamovic A."/>
            <person name="Ireland A."/>
            <person name="Larimer J."/>
            <person name="McCowan C."/>
            <person name="Murphy C."/>
            <person name="Pearson M."/>
            <person name="Poon T.W."/>
            <person name="Priest M."/>
            <person name="Roberts A."/>
            <person name="Saif S."/>
            <person name="Shea T."/>
            <person name="Sykes S."/>
            <person name="Wortman J."/>
            <person name="Nusbaum C."/>
            <person name="Birren B."/>
        </authorList>
    </citation>
    <scope>NUCLEOTIDE SEQUENCE</scope>
    <source>
        <strain evidence="2">HDV247</strain>
    </source>
</reference>
<feature type="compositionally biased region" description="Low complexity" evidence="1">
    <location>
        <begin position="150"/>
        <end position="163"/>
    </location>
</feature>
<feature type="region of interest" description="Disordered" evidence="1">
    <location>
        <begin position="63"/>
        <end position="89"/>
    </location>
</feature>
<organism evidence="2">
    <name type="scientific">Fusarium oxysporum f. sp. pisi HDV247</name>
    <dbReference type="NCBI Taxonomy" id="1080344"/>
    <lineage>
        <taxon>Eukaryota</taxon>
        <taxon>Fungi</taxon>
        <taxon>Dikarya</taxon>
        <taxon>Ascomycota</taxon>
        <taxon>Pezizomycotina</taxon>
        <taxon>Sordariomycetes</taxon>
        <taxon>Hypocreomycetidae</taxon>
        <taxon>Hypocreales</taxon>
        <taxon>Nectriaceae</taxon>
        <taxon>Fusarium</taxon>
        <taxon>Fusarium oxysporum species complex</taxon>
    </lineage>
</organism>
<reference evidence="2" key="1">
    <citation type="submission" date="2011-10" db="EMBL/GenBank/DDBJ databases">
        <title>The Genome Sequence of Fusarium oxysporum HDV247.</title>
        <authorList>
            <consortium name="The Broad Institute Genome Sequencing Platform"/>
            <person name="Ma L.-J."/>
            <person name="Gale L.R."/>
            <person name="Schwartz D.C."/>
            <person name="Zhou S."/>
            <person name="Corby-Kistler H."/>
            <person name="Young S.K."/>
            <person name="Zeng Q."/>
            <person name="Gargeya S."/>
            <person name="Fitzgerald M."/>
            <person name="Haas B."/>
            <person name="Abouelleil A."/>
            <person name="Alvarado L."/>
            <person name="Arachchi H.M."/>
            <person name="Berlin A."/>
            <person name="Brown A."/>
            <person name="Chapman S.B."/>
            <person name="Chen Z."/>
            <person name="Dunbar C."/>
            <person name="Freedman E."/>
            <person name="Gearin G."/>
            <person name="Goldberg J."/>
            <person name="Griggs A."/>
            <person name="Gujja S."/>
            <person name="Heiman D."/>
            <person name="Howarth C."/>
            <person name="Larson L."/>
            <person name="Lui A."/>
            <person name="MacDonald P.J.P."/>
            <person name="Montmayeur A."/>
            <person name="Murphy C."/>
            <person name="Neiman D."/>
            <person name="Pearson M."/>
            <person name="Priest M."/>
            <person name="Roberts A."/>
            <person name="Saif S."/>
            <person name="Shea T."/>
            <person name="Shenoy N."/>
            <person name="Sisk P."/>
            <person name="Stolte C."/>
            <person name="Sykes S."/>
            <person name="Wortman J."/>
            <person name="Nusbaum C."/>
            <person name="Birren B."/>
        </authorList>
    </citation>
    <scope>NUCLEOTIDE SEQUENCE [LARGE SCALE GENOMIC DNA]</scope>
    <source>
        <strain evidence="2">HDV247</strain>
    </source>
</reference>
<sequence length="355" mass="38108">MELWKAIERTTPGSFEEEARSAQLARNVAGDDLEAAQAIMGDLQVKEDTLIMARNSVNQTFDTEDISPATDHFSSSTGDLSSPKGMGRREAITTRAQAIECSSECHPGLTKGTFQQLNHEISDEVNGAEVDIEQSGKKPCGDATQGGQSGAQPAGSSAPRSLAPAPPSAPAQSGGIKARARSTGSTITSTGKQRRQPATSNQGLSPSTITPSGSIVYADFVSTGNPPRPRAQQTPQADVSPNNRSLEEQYHLFFQKPSRAAVLEIHQSSKTRLRISAVPIQDVTDQHDQPCQFQEVSFDSLSVEQALEEGEIIWLIQITLSPQKTRELVKRLEGMDGLPTIIQSCSFTAFAPSFS</sequence>
<dbReference type="EMBL" id="JH650977">
    <property type="protein sequence ID" value="EXA36224.1"/>
    <property type="molecule type" value="Genomic_DNA"/>
</dbReference>
<protein>
    <submittedName>
        <fullName evidence="2">Uncharacterized protein</fullName>
    </submittedName>
</protein>
<feature type="compositionally biased region" description="Polar residues" evidence="1">
    <location>
        <begin position="182"/>
        <end position="213"/>
    </location>
</feature>
<feature type="region of interest" description="Disordered" evidence="1">
    <location>
        <begin position="134"/>
        <end position="242"/>
    </location>
</feature>
<name>W9NTL9_FUSOX</name>
<dbReference type="HOGENOM" id="CLU_780844_0_0_1"/>
<evidence type="ECO:0000313" key="2">
    <source>
        <dbReference type="EMBL" id="EXA36224.1"/>
    </source>
</evidence>
<dbReference type="AlphaFoldDB" id="W9NTL9"/>
<dbReference type="Proteomes" id="UP000030751">
    <property type="component" value="Unassembled WGS sequence"/>
</dbReference>
<evidence type="ECO:0000256" key="1">
    <source>
        <dbReference type="SAM" id="MobiDB-lite"/>
    </source>
</evidence>
<gene>
    <name evidence="2" type="ORF">FOVG_13319</name>
</gene>